<dbReference type="Proteomes" id="UP001500752">
    <property type="component" value="Unassembled WGS sequence"/>
</dbReference>
<feature type="transmembrane region" description="Helical" evidence="2">
    <location>
        <begin position="120"/>
        <end position="141"/>
    </location>
</feature>
<proteinExistence type="predicted"/>
<feature type="compositionally biased region" description="Polar residues" evidence="1">
    <location>
        <begin position="277"/>
        <end position="288"/>
    </location>
</feature>
<accession>A0ABP7BQX2</accession>
<gene>
    <name evidence="3" type="ORF">GCM10023081_01220</name>
</gene>
<name>A0ABP7BQX2_9MICC</name>
<dbReference type="EMBL" id="BAABEO010000001">
    <property type="protein sequence ID" value="GAA3666174.1"/>
    <property type="molecule type" value="Genomic_DNA"/>
</dbReference>
<protein>
    <submittedName>
        <fullName evidence="3">Uncharacterized protein</fullName>
    </submittedName>
</protein>
<keyword evidence="2" id="KW-1133">Transmembrane helix</keyword>
<organism evidence="3 4">
    <name type="scientific">Arthrobacter ginkgonis</name>
    <dbReference type="NCBI Taxonomy" id="1630594"/>
    <lineage>
        <taxon>Bacteria</taxon>
        <taxon>Bacillati</taxon>
        <taxon>Actinomycetota</taxon>
        <taxon>Actinomycetes</taxon>
        <taxon>Micrococcales</taxon>
        <taxon>Micrococcaceae</taxon>
        <taxon>Arthrobacter</taxon>
    </lineage>
</organism>
<evidence type="ECO:0000256" key="1">
    <source>
        <dbReference type="SAM" id="MobiDB-lite"/>
    </source>
</evidence>
<feature type="transmembrane region" description="Helical" evidence="2">
    <location>
        <begin position="16"/>
        <end position="37"/>
    </location>
</feature>
<keyword evidence="2" id="KW-0472">Membrane</keyword>
<evidence type="ECO:0000256" key="2">
    <source>
        <dbReference type="SAM" id="Phobius"/>
    </source>
</evidence>
<feature type="compositionally biased region" description="Acidic residues" evidence="1">
    <location>
        <begin position="196"/>
        <end position="206"/>
    </location>
</feature>
<feature type="transmembrane region" description="Helical" evidence="2">
    <location>
        <begin position="43"/>
        <end position="65"/>
    </location>
</feature>
<evidence type="ECO:0000313" key="3">
    <source>
        <dbReference type="EMBL" id="GAA3666174.1"/>
    </source>
</evidence>
<comment type="caution">
    <text evidence="3">The sequence shown here is derived from an EMBL/GenBank/DDBJ whole genome shotgun (WGS) entry which is preliminary data.</text>
</comment>
<feature type="region of interest" description="Disordered" evidence="1">
    <location>
        <begin position="153"/>
        <end position="288"/>
    </location>
</feature>
<evidence type="ECO:0000313" key="4">
    <source>
        <dbReference type="Proteomes" id="UP001500752"/>
    </source>
</evidence>
<sequence length="288" mass="28828">MNMPAESDTEDKPKPFLGLSGTQTIGSALAAVTSALVGSFLGVAGTLIGAALGSIVATVGGALYARTLSSATTVALQRIPLRGRGALSADDGDALAASAPAESDEPRANRVRWQFTPKTWIKIGAASAAAFVIAMVGITAVEFGTHQPISSLVSSTSSIDGGATGPTTTLGKALSGKPAVPDETEETDETTKDVEEAPEQVEEGANGEDGPATDGSSPNGGNGNSAGTEEPGADTSSDTPPADLAPETEQSPEPDSETEQSPEPVPETEQSPEPEVSSDSGTAEQPAP</sequence>
<keyword evidence="2" id="KW-0812">Transmembrane</keyword>
<reference evidence="4" key="1">
    <citation type="journal article" date="2019" name="Int. J. Syst. Evol. Microbiol.">
        <title>The Global Catalogue of Microorganisms (GCM) 10K type strain sequencing project: providing services to taxonomists for standard genome sequencing and annotation.</title>
        <authorList>
            <consortium name="The Broad Institute Genomics Platform"/>
            <consortium name="The Broad Institute Genome Sequencing Center for Infectious Disease"/>
            <person name="Wu L."/>
            <person name="Ma J."/>
        </authorList>
    </citation>
    <scope>NUCLEOTIDE SEQUENCE [LARGE SCALE GENOMIC DNA]</scope>
    <source>
        <strain evidence="4">JCM 30742</strain>
    </source>
</reference>
<keyword evidence="4" id="KW-1185">Reference proteome</keyword>
<feature type="compositionally biased region" description="Acidic residues" evidence="1">
    <location>
        <begin position="250"/>
        <end position="260"/>
    </location>
</feature>